<feature type="transmembrane region" description="Helical" evidence="1">
    <location>
        <begin position="78"/>
        <end position="103"/>
    </location>
</feature>
<feature type="chain" id="PRO_5005451535" evidence="2">
    <location>
        <begin position="17"/>
        <end position="159"/>
    </location>
</feature>
<name>A0A0K0Q644_LAMSA</name>
<feature type="signal peptide" evidence="2">
    <location>
        <begin position="1"/>
        <end position="16"/>
    </location>
</feature>
<evidence type="ECO:0000313" key="3">
    <source>
        <dbReference type="EMBL" id="AKR07104.1"/>
    </source>
</evidence>
<dbReference type="RefSeq" id="YP_009164816.1">
    <property type="nucleotide sequence ID" value="NC_027854.1"/>
</dbReference>
<gene>
    <name evidence="3" type="primary">ND6</name>
</gene>
<protein>
    <submittedName>
        <fullName evidence="3">NADH dehydrogenase subunit 6</fullName>
    </submittedName>
</protein>
<dbReference type="GeneID" id="25768994"/>
<feature type="transmembrane region" description="Helical" evidence="1">
    <location>
        <begin position="28"/>
        <end position="57"/>
    </location>
</feature>
<dbReference type="AlphaFoldDB" id="A0A0K0Q644"/>
<sequence length="159" mass="17864">MTLSLILSLMTTLTLSLMLSFNPVTQGIFILLISLTATAILLLMSSWYAIIMFLIYISGMLVMFAYFSATSQNSKLEISFLFPSMIFMFLVSLMIFILMPPHLNSNFSLSLSNSQSDLFTSPNIPILTFLISILFLALICIVKICSKDKGPLRPFIFYV</sequence>
<geneLocation type="mitochondrion" evidence="3"/>
<keyword evidence="3" id="KW-0496">Mitochondrion</keyword>
<keyword evidence="1" id="KW-0812">Transmembrane</keyword>
<keyword evidence="1" id="KW-1133">Transmembrane helix</keyword>
<keyword evidence="1" id="KW-0472">Membrane</keyword>
<dbReference type="CTD" id="4541"/>
<evidence type="ECO:0000256" key="1">
    <source>
        <dbReference type="SAM" id="Phobius"/>
    </source>
</evidence>
<dbReference type="EMBL" id="KP987801">
    <property type="protein sequence ID" value="AKR07104.1"/>
    <property type="molecule type" value="Genomic_DNA"/>
</dbReference>
<evidence type="ECO:0000256" key="2">
    <source>
        <dbReference type="SAM" id="SignalP"/>
    </source>
</evidence>
<proteinExistence type="predicted"/>
<keyword evidence="2" id="KW-0732">Signal</keyword>
<organism evidence="3">
    <name type="scientific">Lamellibrachia satsuma</name>
    <name type="common">Hydrothermal vent tubeworm</name>
    <dbReference type="NCBI Taxonomy" id="104711"/>
    <lineage>
        <taxon>Eukaryota</taxon>
        <taxon>Metazoa</taxon>
        <taxon>Spiralia</taxon>
        <taxon>Lophotrochozoa</taxon>
        <taxon>Annelida</taxon>
        <taxon>Polychaeta</taxon>
        <taxon>Sedentaria</taxon>
        <taxon>Canalipalpata</taxon>
        <taxon>Sabellida</taxon>
        <taxon>Siboglinidae</taxon>
        <taxon>Lamellibrachia</taxon>
    </lineage>
</organism>
<feature type="transmembrane region" description="Helical" evidence="1">
    <location>
        <begin position="123"/>
        <end position="145"/>
    </location>
</feature>
<accession>A0A0K0Q644</accession>
<reference evidence="3" key="1">
    <citation type="submission" date="2015-03" db="EMBL/GenBank/DDBJ databases">
        <title>The complete mitochondrial genome sequence of the vestimentiferan tubeworm Lamellibrachia satsuma (Annelida: Polychaeta: Siboglinidae).</title>
        <authorList>
            <person name="Patra A.K."/>
            <person name="Fujiwara Y."/>
            <person name="Kim S.-J."/>
        </authorList>
    </citation>
    <scope>NUCLEOTIDE SEQUENCE</scope>
</reference>